<dbReference type="AlphaFoldDB" id="A0A5N7C8F1"/>
<dbReference type="Pfam" id="PF01419">
    <property type="entry name" value="Jacalin"/>
    <property type="match status" value="1"/>
</dbReference>
<dbReference type="InterPro" id="IPR001229">
    <property type="entry name" value="Jacalin-like_lectin_dom"/>
</dbReference>
<dbReference type="Proteomes" id="UP000326877">
    <property type="component" value="Unassembled WGS sequence"/>
</dbReference>
<gene>
    <name evidence="1" type="ORF">BDV23DRAFT_183512</name>
</gene>
<dbReference type="Gene3D" id="2.100.10.30">
    <property type="entry name" value="Jacalin-like lectin domain"/>
    <property type="match status" value="1"/>
</dbReference>
<protein>
    <submittedName>
        <fullName evidence="1">Uncharacterized protein</fullName>
    </submittedName>
</protein>
<dbReference type="OrthoDB" id="4284408at2759"/>
<dbReference type="OMA" id="KIDAWGR"/>
<dbReference type="PROSITE" id="PS51752">
    <property type="entry name" value="JACALIN_LECTIN"/>
    <property type="match status" value="1"/>
</dbReference>
<dbReference type="EMBL" id="ML735255">
    <property type="protein sequence ID" value="KAE8390410.1"/>
    <property type="molecule type" value="Genomic_DNA"/>
</dbReference>
<name>A0A5N7C8F1_PETAA</name>
<accession>A0A5N7C8F1</accession>
<accession>A0A5N6G4G1</accession>
<dbReference type="SUPFAM" id="SSF51101">
    <property type="entry name" value="Mannose-binding lectins"/>
    <property type="match status" value="1"/>
</dbReference>
<reference evidence="1" key="1">
    <citation type="submission" date="2019-04" db="EMBL/GenBank/DDBJ databases">
        <title>Friends and foes A comparative genomics studyof 23 Aspergillus species from section Flavi.</title>
        <authorList>
            <consortium name="DOE Joint Genome Institute"/>
            <person name="Kjaerbolling I."/>
            <person name="Vesth T."/>
            <person name="Frisvad J.C."/>
            <person name="Nybo J.L."/>
            <person name="Theobald S."/>
            <person name="Kildgaard S."/>
            <person name="Isbrandt T."/>
            <person name="Kuo A."/>
            <person name="Sato A."/>
            <person name="Lyhne E.K."/>
            <person name="Kogle M.E."/>
            <person name="Wiebenga A."/>
            <person name="Kun R.S."/>
            <person name="Lubbers R.J."/>
            <person name="Makela M.R."/>
            <person name="Barry K."/>
            <person name="Chovatia M."/>
            <person name="Clum A."/>
            <person name="Daum C."/>
            <person name="Haridas S."/>
            <person name="He G."/>
            <person name="LaButti K."/>
            <person name="Lipzen A."/>
            <person name="Mondo S."/>
            <person name="Riley R."/>
            <person name="Salamov A."/>
            <person name="Simmons B.A."/>
            <person name="Magnuson J.K."/>
            <person name="Henrissat B."/>
            <person name="Mortensen U.H."/>
            <person name="Larsen T.O."/>
            <person name="Devries R.P."/>
            <person name="Grigoriev I.V."/>
            <person name="Machida M."/>
            <person name="Baker S.E."/>
            <person name="Andersen M.R."/>
        </authorList>
    </citation>
    <scope>NUCLEOTIDE SEQUENCE [LARGE SCALE GENOMIC DNA]</scope>
    <source>
        <strain evidence="1">IBT 14317</strain>
    </source>
</reference>
<proteinExistence type="predicted"/>
<evidence type="ECO:0000313" key="1">
    <source>
        <dbReference type="EMBL" id="KAE8390410.1"/>
    </source>
</evidence>
<dbReference type="InterPro" id="IPR036404">
    <property type="entry name" value="Jacalin-like_lectin_dom_sf"/>
</dbReference>
<organism evidence="1">
    <name type="scientific">Petromyces alliaceus</name>
    <name type="common">Aspergillus alliaceus</name>
    <dbReference type="NCBI Taxonomy" id="209559"/>
    <lineage>
        <taxon>Eukaryota</taxon>
        <taxon>Fungi</taxon>
        <taxon>Dikarya</taxon>
        <taxon>Ascomycota</taxon>
        <taxon>Pezizomycotina</taxon>
        <taxon>Eurotiomycetes</taxon>
        <taxon>Eurotiomycetidae</taxon>
        <taxon>Eurotiales</taxon>
        <taxon>Aspergillaceae</taxon>
        <taxon>Aspergillus</taxon>
        <taxon>Aspergillus subgen. Circumdati</taxon>
    </lineage>
</organism>
<sequence>MADTLALARDGPYGGNGGSAYDLRDNEHKIKHIDAWEAKWQNYDVIGALRFRFDNGDLSNRVGGKDPNTNYYLKSFDFEDNEGIKEMTVYAGNNEGFLNGFKFRTTHNRDWKVGGTEGHPFPVKNLGKKGEWAGATGRDGIHGADAVVDSAILYFKE</sequence>